<evidence type="ECO:0000313" key="2">
    <source>
        <dbReference type="EMBL" id="KFN91762.1"/>
    </source>
</evidence>
<comment type="caution">
    <text evidence="2">The sequence shown here is derived from an EMBL/GenBank/DDBJ whole genome shotgun (WGS) entry which is preliminary data.</text>
</comment>
<protein>
    <submittedName>
        <fullName evidence="2">Acetyltransferase</fullName>
        <ecNumber evidence="2">2.3.1.-</ecNumber>
    </submittedName>
</protein>
<accession>A0A091C6M8</accession>
<dbReference type="InterPro" id="IPR052777">
    <property type="entry name" value="Acetyltransferase_Enz"/>
</dbReference>
<dbReference type="Gene3D" id="3.40.630.30">
    <property type="match status" value="1"/>
</dbReference>
<dbReference type="AlphaFoldDB" id="A0A091C6M8"/>
<organism evidence="2 3">
    <name type="scientific">Tetragenococcus muriaticus 3MR10-3</name>
    <dbReference type="NCBI Taxonomy" id="1302648"/>
    <lineage>
        <taxon>Bacteria</taxon>
        <taxon>Bacillati</taxon>
        <taxon>Bacillota</taxon>
        <taxon>Bacilli</taxon>
        <taxon>Lactobacillales</taxon>
        <taxon>Enterococcaceae</taxon>
        <taxon>Tetragenococcus</taxon>
    </lineage>
</organism>
<evidence type="ECO:0000259" key="1">
    <source>
        <dbReference type="PROSITE" id="PS51186"/>
    </source>
</evidence>
<name>A0A091C6M8_9ENTE</name>
<dbReference type="RefSeq" id="WP_028790997.1">
    <property type="nucleotide sequence ID" value="NZ_JPVT01000077.1"/>
</dbReference>
<keyword evidence="3" id="KW-1185">Reference proteome</keyword>
<dbReference type="GO" id="GO:0016747">
    <property type="term" value="F:acyltransferase activity, transferring groups other than amino-acyl groups"/>
    <property type="evidence" value="ECO:0007669"/>
    <property type="project" value="InterPro"/>
</dbReference>
<evidence type="ECO:0000313" key="3">
    <source>
        <dbReference type="Proteomes" id="UP000029381"/>
    </source>
</evidence>
<dbReference type="Proteomes" id="UP000029381">
    <property type="component" value="Unassembled WGS sequence"/>
</dbReference>
<dbReference type="PANTHER" id="PTHR43305">
    <property type="entry name" value="FAMILY N-ACETYLTRANSFERASE, PUTATIVE (AFU_ORTHOLOGUE AFUA_2G01380)-RELATED"/>
    <property type="match status" value="1"/>
</dbReference>
<dbReference type="EC" id="2.3.1.-" evidence="2"/>
<proteinExistence type="predicted"/>
<dbReference type="InterPro" id="IPR016181">
    <property type="entry name" value="Acyl_CoA_acyltransferase"/>
</dbReference>
<reference evidence="2 3" key="1">
    <citation type="submission" date="2014-08" db="EMBL/GenBank/DDBJ databases">
        <title>Genome sequence of Tetragenococcus muriaticus.</title>
        <authorList>
            <person name="Chuea-nongthon C."/>
            <person name="Rodtong S."/>
            <person name="Yongsawatdigul J."/>
            <person name="Steele J.L."/>
            <person name="Liu X.-y."/>
            <person name="Speers J."/>
            <person name="Glasner J.D."/>
            <person name="Neeno-Eckwall E.C."/>
        </authorList>
    </citation>
    <scope>NUCLEOTIDE SEQUENCE [LARGE SCALE GENOMIC DNA]</scope>
    <source>
        <strain evidence="2 3">3MR10-3</strain>
    </source>
</reference>
<dbReference type="EMBL" id="JPVT01000077">
    <property type="protein sequence ID" value="KFN91762.1"/>
    <property type="molecule type" value="Genomic_DNA"/>
</dbReference>
<keyword evidence="2" id="KW-0012">Acyltransferase</keyword>
<dbReference type="PANTHER" id="PTHR43305:SF1">
    <property type="entry name" value="FAMILY N-ACETYLTRANSFERASE, PUTATIVE (AFU_ORTHOLOGUE AFUA_2G01380)-RELATED"/>
    <property type="match status" value="1"/>
</dbReference>
<dbReference type="PROSITE" id="PS51186">
    <property type="entry name" value="GNAT"/>
    <property type="match status" value="1"/>
</dbReference>
<gene>
    <name evidence="2" type="ORF">TMU3MR103_0870</name>
</gene>
<feature type="domain" description="N-acetyltransferase" evidence="1">
    <location>
        <begin position="13"/>
        <end position="160"/>
    </location>
</feature>
<dbReference type="Pfam" id="PF00583">
    <property type="entry name" value="Acetyltransf_1"/>
    <property type="match status" value="1"/>
</dbReference>
<dbReference type="PATRIC" id="fig|1302648.3.peg.844"/>
<dbReference type="SUPFAM" id="SSF55729">
    <property type="entry name" value="Acyl-CoA N-acyltransferases (Nat)"/>
    <property type="match status" value="1"/>
</dbReference>
<dbReference type="InterPro" id="IPR000182">
    <property type="entry name" value="GNAT_dom"/>
</dbReference>
<keyword evidence="2" id="KW-0808">Transferase</keyword>
<dbReference type="CDD" id="cd04301">
    <property type="entry name" value="NAT_SF"/>
    <property type="match status" value="1"/>
</dbReference>
<sequence>MAIKLIPAYEYPYEIKKLFSEYTHTLVAQNKEIKEYLIMQNYKKELDNLEEKYGLPQGRLYLAYYDSQLAGCIGLKKLDNLNCEMKRLYVRPAFRRQRVGAHLIEKIIEDARQIGYQHMLLDTLPSLKAAIINYKQHGFYEIESYNNNPIANSIYMQLDL</sequence>